<sequence precursor="true">MRFCSFFALSLFLHVSLFALLNQLHLPDKTVQNKASSLTLDIQTIHIAPPPPLPHEASPKPQPLRTPKEPKITPKLPTKPQKISKPMATTLPAPITQPQEEAPQEALQNDTQETLHVTSHIEREMTLYHAIHLAIMQHKHYPKRAQREGMEGEVVVSFTYAKEGITHLKIKTPSKHALLNAYCLELIKEASAEFPQVNDSFEIVIPVGFFLR</sequence>
<reference evidence="14" key="1">
    <citation type="submission" date="2009-11" db="EMBL/GenBank/DDBJ databases">
        <title>The complete genome of Sulfurospirillum deleyianum DSM 6946.</title>
        <authorList>
            <consortium name="US DOE Joint Genome Institute (JGI-PGF)"/>
            <person name="Lucas S."/>
            <person name="Copeland A."/>
            <person name="Lapidus A."/>
            <person name="Glavina del Rio T."/>
            <person name="Dalin E."/>
            <person name="Tice H."/>
            <person name="Bruce D."/>
            <person name="Goodwin L."/>
            <person name="Pitluck S."/>
            <person name="Kyrpides N."/>
            <person name="Mavromatis K."/>
            <person name="Ivanova N."/>
            <person name="Ovchinnikova G."/>
            <person name="Munk A.C."/>
            <person name="Lu M."/>
            <person name="Brettin T."/>
            <person name="Detter J.C."/>
            <person name="Han C."/>
            <person name="Tapia R."/>
            <person name="Larimer F."/>
            <person name="Land M."/>
            <person name="Hauser L."/>
            <person name="Markowitz V."/>
            <person name="Cheng J.F."/>
            <person name="Hugenholtz P."/>
            <person name="Woyke T."/>
            <person name="Wu D."/>
            <person name="Aumann P."/>
            <person name="Schneider S."/>
            <person name="Lang E."/>
            <person name="Spring S."/>
            <person name="Klenk H.P."/>
            <person name="Eisen J.A."/>
        </authorList>
    </citation>
    <scope>NUCLEOTIDE SEQUENCE [LARGE SCALE GENOMIC DNA]</scope>
    <source>
        <strain evidence="14">ATCC 51133 / DSM 6946 / 5175</strain>
    </source>
</reference>
<keyword evidence="6" id="KW-0812">Transmembrane</keyword>
<keyword evidence="11" id="KW-0732">Signal</keyword>
<evidence type="ECO:0000256" key="10">
    <source>
        <dbReference type="SAM" id="MobiDB-lite"/>
    </source>
</evidence>
<keyword evidence="8" id="KW-1133">Transmembrane helix</keyword>
<dbReference type="NCBIfam" id="TIGR01352">
    <property type="entry name" value="tonB_Cterm"/>
    <property type="match status" value="1"/>
</dbReference>
<dbReference type="InterPro" id="IPR051045">
    <property type="entry name" value="TonB-dependent_transducer"/>
</dbReference>
<dbReference type="GO" id="GO:0015031">
    <property type="term" value="P:protein transport"/>
    <property type="evidence" value="ECO:0007669"/>
    <property type="project" value="UniProtKB-KW"/>
</dbReference>
<keyword evidence="7" id="KW-0653">Protein transport</keyword>
<organism evidence="13 14">
    <name type="scientific">Sulfurospirillum deleyianum (strain ATCC 51133 / DSM 6946 / 5175)</name>
    <dbReference type="NCBI Taxonomy" id="525898"/>
    <lineage>
        <taxon>Bacteria</taxon>
        <taxon>Pseudomonadati</taxon>
        <taxon>Campylobacterota</taxon>
        <taxon>Epsilonproteobacteria</taxon>
        <taxon>Campylobacterales</taxon>
        <taxon>Sulfurospirillaceae</taxon>
        <taxon>Sulfurospirillum</taxon>
    </lineage>
</organism>
<keyword evidence="4" id="KW-1003">Cell membrane</keyword>
<protein>
    <submittedName>
        <fullName evidence="13">TonB family protein</fullName>
    </submittedName>
</protein>
<evidence type="ECO:0000256" key="5">
    <source>
        <dbReference type="ARBA" id="ARBA00022519"/>
    </source>
</evidence>
<keyword evidence="5" id="KW-0997">Cell inner membrane</keyword>
<dbReference type="KEGG" id="sdl:Sdel_0716"/>
<name>D1B0Y1_SULD5</name>
<evidence type="ECO:0000256" key="9">
    <source>
        <dbReference type="ARBA" id="ARBA00023136"/>
    </source>
</evidence>
<evidence type="ECO:0000256" key="4">
    <source>
        <dbReference type="ARBA" id="ARBA00022475"/>
    </source>
</evidence>
<dbReference type="PANTHER" id="PTHR33446:SF2">
    <property type="entry name" value="PROTEIN TONB"/>
    <property type="match status" value="1"/>
</dbReference>
<evidence type="ECO:0000256" key="7">
    <source>
        <dbReference type="ARBA" id="ARBA00022927"/>
    </source>
</evidence>
<dbReference type="InterPro" id="IPR006260">
    <property type="entry name" value="TonB/TolA_C"/>
</dbReference>
<feature type="chain" id="PRO_5003021202" evidence="11">
    <location>
        <begin position="20"/>
        <end position="212"/>
    </location>
</feature>
<feature type="signal peptide" evidence="11">
    <location>
        <begin position="1"/>
        <end position="19"/>
    </location>
</feature>
<evidence type="ECO:0000256" key="11">
    <source>
        <dbReference type="SAM" id="SignalP"/>
    </source>
</evidence>
<feature type="region of interest" description="Disordered" evidence="10">
    <location>
        <begin position="46"/>
        <end position="87"/>
    </location>
</feature>
<evidence type="ECO:0000259" key="12">
    <source>
        <dbReference type="PROSITE" id="PS52015"/>
    </source>
</evidence>
<evidence type="ECO:0000256" key="2">
    <source>
        <dbReference type="ARBA" id="ARBA00006555"/>
    </source>
</evidence>
<feature type="domain" description="TonB C-terminal" evidence="12">
    <location>
        <begin position="126"/>
        <end position="212"/>
    </location>
</feature>
<evidence type="ECO:0000256" key="3">
    <source>
        <dbReference type="ARBA" id="ARBA00022448"/>
    </source>
</evidence>
<dbReference type="PROSITE" id="PS52015">
    <property type="entry name" value="TONB_CTD"/>
    <property type="match status" value="1"/>
</dbReference>
<dbReference type="GO" id="GO:0055085">
    <property type="term" value="P:transmembrane transport"/>
    <property type="evidence" value="ECO:0007669"/>
    <property type="project" value="InterPro"/>
</dbReference>
<dbReference type="Proteomes" id="UP000002222">
    <property type="component" value="Chromosome"/>
</dbReference>
<dbReference type="PANTHER" id="PTHR33446">
    <property type="entry name" value="PROTEIN TONB-RELATED"/>
    <property type="match status" value="1"/>
</dbReference>
<dbReference type="InterPro" id="IPR037682">
    <property type="entry name" value="TonB_C"/>
</dbReference>
<dbReference type="eggNOG" id="COG0810">
    <property type="taxonomic scope" value="Bacteria"/>
</dbReference>
<evidence type="ECO:0000256" key="1">
    <source>
        <dbReference type="ARBA" id="ARBA00004383"/>
    </source>
</evidence>
<dbReference type="GO" id="GO:0098797">
    <property type="term" value="C:plasma membrane protein complex"/>
    <property type="evidence" value="ECO:0007669"/>
    <property type="project" value="TreeGrafter"/>
</dbReference>
<keyword evidence="14" id="KW-1185">Reference proteome</keyword>
<dbReference type="Gene3D" id="3.30.1150.10">
    <property type="match status" value="1"/>
</dbReference>
<dbReference type="HOGENOM" id="CLU_1314837_0_0_7"/>
<dbReference type="GO" id="GO:0031992">
    <property type="term" value="F:energy transducer activity"/>
    <property type="evidence" value="ECO:0007669"/>
    <property type="project" value="TreeGrafter"/>
</dbReference>
<gene>
    <name evidence="13" type="ordered locus">Sdel_0716</name>
</gene>
<dbReference type="SUPFAM" id="SSF74653">
    <property type="entry name" value="TolA/TonB C-terminal domain"/>
    <property type="match status" value="1"/>
</dbReference>
<dbReference type="Pfam" id="PF03544">
    <property type="entry name" value="TonB_C"/>
    <property type="match status" value="1"/>
</dbReference>
<keyword evidence="3" id="KW-0813">Transport</keyword>
<evidence type="ECO:0000313" key="13">
    <source>
        <dbReference type="EMBL" id="ACZ11751.1"/>
    </source>
</evidence>
<keyword evidence="9" id="KW-0472">Membrane</keyword>
<dbReference type="RefSeq" id="WP_012856517.1">
    <property type="nucleotide sequence ID" value="NC_013512.1"/>
</dbReference>
<accession>D1B0Y1</accession>
<dbReference type="STRING" id="525898.Sdel_0716"/>
<dbReference type="EMBL" id="CP001816">
    <property type="protein sequence ID" value="ACZ11751.1"/>
    <property type="molecule type" value="Genomic_DNA"/>
</dbReference>
<dbReference type="OrthoDB" id="5324668at2"/>
<evidence type="ECO:0000313" key="14">
    <source>
        <dbReference type="Proteomes" id="UP000002222"/>
    </source>
</evidence>
<evidence type="ECO:0000256" key="6">
    <source>
        <dbReference type="ARBA" id="ARBA00022692"/>
    </source>
</evidence>
<proteinExistence type="inferred from homology"/>
<feature type="compositionally biased region" description="Pro residues" evidence="10">
    <location>
        <begin position="48"/>
        <end position="64"/>
    </location>
</feature>
<comment type="similarity">
    <text evidence="2">Belongs to the TonB family.</text>
</comment>
<dbReference type="AlphaFoldDB" id="D1B0Y1"/>
<reference evidence="13 14" key="2">
    <citation type="journal article" date="2010" name="Stand. Genomic Sci.">
        <title>Complete genome sequence of Sulfurospirillum deleyianum type strain (5175).</title>
        <authorList>
            <person name="Sikorski J."/>
            <person name="Lapidus A."/>
            <person name="Copeland A."/>
            <person name="Glavina Del Rio T."/>
            <person name="Nolan M."/>
            <person name="Lucas S."/>
            <person name="Chen F."/>
            <person name="Tice H."/>
            <person name="Cheng J.F."/>
            <person name="Saunders E."/>
            <person name="Bruce D."/>
            <person name="Goodwin L."/>
            <person name="Pitluck S."/>
            <person name="Ovchinnikova G."/>
            <person name="Pati A."/>
            <person name="Ivanova N."/>
            <person name="Mavromatis K."/>
            <person name="Chen A."/>
            <person name="Palaniappan K."/>
            <person name="Chain P."/>
            <person name="Land M."/>
            <person name="Hauser L."/>
            <person name="Chang Y.J."/>
            <person name="Jeffries C.D."/>
            <person name="Brettin T."/>
            <person name="Detter J.C."/>
            <person name="Han C."/>
            <person name="Rohde M."/>
            <person name="Lang E."/>
            <person name="Spring S."/>
            <person name="Goker M."/>
            <person name="Bristow J."/>
            <person name="Eisen J.A."/>
            <person name="Markowitz V."/>
            <person name="Hugenholtz P."/>
            <person name="Kyrpides N.C."/>
            <person name="Klenk H.P."/>
        </authorList>
    </citation>
    <scope>NUCLEOTIDE SEQUENCE [LARGE SCALE GENOMIC DNA]</scope>
    <source>
        <strain evidence="14">ATCC 51133 / DSM 6946 / 5175</strain>
    </source>
</reference>
<comment type="subcellular location">
    <subcellularLocation>
        <location evidence="1">Cell inner membrane</location>
        <topology evidence="1">Single-pass membrane protein</topology>
        <orientation evidence="1">Periplasmic side</orientation>
    </subcellularLocation>
</comment>
<evidence type="ECO:0000256" key="8">
    <source>
        <dbReference type="ARBA" id="ARBA00022989"/>
    </source>
</evidence>